<evidence type="ECO:0000313" key="3">
    <source>
        <dbReference type="Proteomes" id="UP001055336"/>
    </source>
</evidence>
<organism evidence="2 3">
    <name type="scientific">Mycobacterium paraterrae</name>
    <dbReference type="NCBI Taxonomy" id="577492"/>
    <lineage>
        <taxon>Bacteria</taxon>
        <taxon>Bacillati</taxon>
        <taxon>Actinomycetota</taxon>
        <taxon>Actinomycetes</taxon>
        <taxon>Mycobacteriales</taxon>
        <taxon>Mycobacteriaceae</taxon>
        <taxon>Mycobacterium</taxon>
    </lineage>
</organism>
<reference evidence="2" key="1">
    <citation type="submission" date="2022-08" db="EMBL/GenBank/DDBJ databases">
        <title>Whole genome sequencing of non-tuberculosis mycobacteria type-strains.</title>
        <authorList>
            <person name="Igarashi Y."/>
            <person name="Osugi A."/>
            <person name="Mitarai S."/>
        </authorList>
    </citation>
    <scope>NUCLEOTIDE SEQUENCE</scope>
    <source>
        <strain evidence="2">DSM 45127</strain>
    </source>
</reference>
<dbReference type="Proteomes" id="UP001055336">
    <property type="component" value="Chromosome"/>
</dbReference>
<evidence type="ECO:0000313" key="2">
    <source>
        <dbReference type="EMBL" id="UMB70704.1"/>
    </source>
</evidence>
<proteinExistence type="predicted"/>
<gene>
    <name evidence="2" type="ORF">MKK62_05190</name>
</gene>
<sequence length="55" mass="5540">MAAPAAAALRLAAAPAALVKAVAAAVRLDATSVQPIAVADIETKARVLTVERFQV</sequence>
<protein>
    <submittedName>
        <fullName evidence="2">Uncharacterized protein</fullName>
    </submittedName>
</protein>
<dbReference type="RefSeq" id="WP_240262465.1">
    <property type="nucleotide sequence ID" value="NZ_CP092488.2"/>
</dbReference>
<dbReference type="EMBL" id="CP092488">
    <property type="protein sequence ID" value="UMB70704.1"/>
    <property type="molecule type" value="Genomic_DNA"/>
</dbReference>
<accession>A0ABY3VT76</accession>
<evidence type="ECO:0000256" key="1">
    <source>
        <dbReference type="SAM" id="SignalP"/>
    </source>
</evidence>
<feature type="chain" id="PRO_5047075599" evidence="1">
    <location>
        <begin position="17"/>
        <end position="55"/>
    </location>
</feature>
<keyword evidence="3" id="KW-1185">Reference proteome</keyword>
<name>A0ABY3VT76_9MYCO</name>
<keyword evidence="1" id="KW-0732">Signal</keyword>
<feature type="signal peptide" evidence="1">
    <location>
        <begin position="1"/>
        <end position="16"/>
    </location>
</feature>